<organism evidence="12">
    <name type="scientific">Lynceus sp. MCZ IZ 141354</name>
    <dbReference type="NCBI Taxonomy" id="1930659"/>
    <lineage>
        <taxon>Eukaryota</taxon>
        <taxon>Metazoa</taxon>
        <taxon>Ecdysozoa</taxon>
        <taxon>Arthropoda</taxon>
        <taxon>Crustacea</taxon>
        <taxon>Branchiopoda</taxon>
        <taxon>Diplostraca</taxon>
        <taxon>Laevicaudata</taxon>
        <taxon>Lynceidae</taxon>
        <taxon>Lynceus</taxon>
    </lineage>
</organism>
<dbReference type="GO" id="GO:0018279">
    <property type="term" value="P:protein N-linked glycosylation via asparagine"/>
    <property type="evidence" value="ECO:0007669"/>
    <property type="project" value="UniProtKB-UniRule"/>
</dbReference>
<keyword evidence="5 9" id="KW-0812">Transmembrane</keyword>
<feature type="domain" description="OST48 middle" evidence="11">
    <location>
        <begin position="290"/>
        <end position="427"/>
    </location>
</feature>
<dbReference type="InterPro" id="IPR055457">
    <property type="entry name" value="OST48_N"/>
</dbReference>
<evidence type="ECO:0000256" key="3">
    <source>
        <dbReference type="ARBA" id="ARBA00008743"/>
    </source>
</evidence>
<feature type="transmembrane region" description="Helical" evidence="9">
    <location>
        <begin position="404"/>
        <end position="425"/>
    </location>
</feature>
<protein>
    <recommendedName>
        <fullName evidence="4 9">Dolichyl-diphosphooligosaccharide--protein glycosyltransferase 48 kDa subunit</fullName>
        <shortName evidence="9">Oligosaccharyl transferase 48 kDa subunit</shortName>
    </recommendedName>
</protein>
<evidence type="ECO:0000259" key="10">
    <source>
        <dbReference type="Pfam" id="PF03345"/>
    </source>
</evidence>
<evidence type="ECO:0000256" key="6">
    <source>
        <dbReference type="ARBA" id="ARBA00022824"/>
    </source>
</evidence>
<feature type="domain" description="OST48 N-terminal" evidence="10">
    <location>
        <begin position="24"/>
        <end position="276"/>
    </location>
</feature>
<evidence type="ECO:0000256" key="8">
    <source>
        <dbReference type="ARBA" id="ARBA00023136"/>
    </source>
</evidence>
<dbReference type="InterPro" id="IPR055459">
    <property type="entry name" value="OST48_MD"/>
</dbReference>
<sequence>MAKIIKSVILALAVLVSSSLAAKETLVLLDTLATRETHSLFFKSLADRGFLLTYKLADDANLVLQKYGEYLYENLVIFAPSVEEFGGSLSVEAITKFVDEGGNLLVAGSNQAGDVLRELATEVGFEVDEEGASVIDHMNFDANDQGKHTLIVADPKNLINAPTIVGKNAANLKPFLFQGTGLIADKENPLILDILKASSTAYSYKPDQTVDEFPHAVGQKTLLIAGLQARNNARVVFSGSLDFFSDEFFSAPVNSGELKADQSGNKELSEALTRWVFKEEGVLRVGKVSHHRVGEKDTPQFYTVTEDLLYTVEIDRLVDGKWKPYDASDVQLEFVRIDPFVRTFLKPDSKGLFYAQFKVPDVYGVYQFKIDYSRMGFTFLQSATQVPVRPLEHTQYERFIVSAYPYYVSAFSMMGGVFLLSLVFLHHRDEIKSKKE</sequence>
<dbReference type="PANTHER" id="PTHR10830:SF0">
    <property type="entry name" value="DOLICHYL-DIPHOSPHOOLIGOSACCHARIDE--PROTEIN GLYCOSYLTRANSFERASE 48 KDA SUBUNIT"/>
    <property type="match status" value="1"/>
</dbReference>
<dbReference type="AlphaFoldDB" id="A0A9N6WR46"/>
<dbReference type="Pfam" id="PF23358">
    <property type="entry name" value="OST48_MD"/>
    <property type="match status" value="1"/>
</dbReference>
<dbReference type="EMBL" id="OC988850">
    <property type="protein sequence ID" value="CAG4645505.1"/>
    <property type="molecule type" value="Genomic_DNA"/>
</dbReference>
<dbReference type="PANTHER" id="PTHR10830">
    <property type="entry name" value="DOLICHYL-DIPHOSPHOOLIGOSACCHARIDE--PROTEIN GLYCOSYLTRANSFERASE 48 KDA SUBUNIT"/>
    <property type="match status" value="1"/>
</dbReference>
<comment type="subcellular location">
    <subcellularLocation>
        <location evidence="1 9">Endoplasmic reticulum membrane</location>
        <topology evidence="1 9">Single-pass type I membrane protein</topology>
    </subcellularLocation>
</comment>
<feature type="signal peptide" evidence="9">
    <location>
        <begin position="1"/>
        <end position="21"/>
    </location>
</feature>
<comment type="pathway">
    <text evidence="2 9">Protein modification; protein glycosylation.</text>
</comment>
<evidence type="ECO:0000256" key="7">
    <source>
        <dbReference type="ARBA" id="ARBA00022989"/>
    </source>
</evidence>
<keyword evidence="7 9" id="KW-1133">Transmembrane helix</keyword>
<keyword evidence="8 9" id="KW-0472">Membrane</keyword>
<keyword evidence="9" id="KW-0732">Signal</keyword>
<evidence type="ECO:0000256" key="5">
    <source>
        <dbReference type="ARBA" id="ARBA00022692"/>
    </source>
</evidence>
<dbReference type="Pfam" id="PF03345">
    <property type="entry name" value="OST48_N"/>
    <property type="match status" value="1"/>
</dbReference>
<evidence type="ECO:0000313" key="12">
    <source>
        <dbReference type="EMBL" id="CAG4645505.1"/>
    </source>
</evidence>
<proteinExistence type="inferred from homology"/>
<feature type="chain" id="PRO_5040546607" description="Dolichyl-diphosphooligosaccharide--protein glycosyltransferase 48 kDa subunit" evidence="9">
    <location>
        <begin position="22"/>
        <end position="436"/>
    </location>
</feature>
<comment type="function">
    <text evidence="9">Subunit of the oligosaccharyl transferase (OST) complex that catalyzes the initial transfer of a defined glycan (Glc(3)Man(9)GlcNAc(2) in eukaryotes) from the lipid carrier dolichol-pyrophosphate to an asparagine residue within an Asn-X-Ser/Thr consensus motif in nascent polypeptide chains, the first step in protein N-glycosylation. N-glycosylation occurs cotranslationally and the complex associates with the Sec61 complex at the channel-forming translocon complex that mediates protein translocation across the endoplasmic reticulum (ER).</text>
</comment>
<accession>A0A9N6WR46</accession>
<comment type="subunit">
    <text evidence="9">Component of the oligosaccharyltransferase (OST) complex.</text>
</comment>
<evidence type="ECO:0000256" key="2">
    <source>
        <dbReference type="ARBA" id="ARBA00004922"/>
    </source>
</evidence>
<keyword evidence="6 9" id="KW-0256">Endoplasmic reticulum</keyword>
<name>A0A9N6WR46_9CRUS</name>
<comment type="similarity">
    <text evidence="3 9">Belongs to the DDOST 48 kDa subunit family.</text>
</comment>
<evidence type="ECO:0000259" key="11">
    <source>
        <dbReference type="Pfam" id="PF23358"/>
    </source>
</evidence>
<dbReference type="InterPro" id="IPR005013">
    <property type="entry name" value="DDOST_48_kDa_subunit"/>
</dbReference>
<gene>
    <name evidence="12" type="primary">EOG090X05EE</name>
</gene>
<evidence type="ECO:0000256" key="4">
    <source>
        <dbReference type="ARBA" id="ARBA00013350"/>
    </source>
</evidence>
<dbReference type="GO" id="GO:0008250">
    <property type="term" value="C:oligosaccharyltransferase complex"/>
    <property type="evidence" value="ECO:0007669"/>
    <property type="project" value="TreeGrafter"/>
</dbReference>
<reference evidence="12" key="1">
    <citation type="submission" date="2021-04" db="EMBL/GenBank/DDBJ databases">
        <authorList>
            <person name="Cornetti L."/>
        </authorList>
    </citation>
    <scope>NUCLEOTIDE SEQUENCE</scope>
</reference>
<evidence type="ECO:0000256" key="9">
    <source>
        <dbReference type="RuleBase" id="RU361142"/>
    </source>
</evidence>
<evidence type="ECO:0000256" key="1">
    <source>
        <dbReference type="ARBA" id="ARBA00004115"/>
    </source>
</evidence>